<gene>
    <name evidence="2" type="ORF">B7C42_03132</name>
</gene>
<feature type="transmembrane region" description="Helical" evidence="1">
    <location>
        <begin position="114"/>
        <end position="133"/>
    </location>
</feature>
<dbReference type="RefSeq" id="WP_223273455.1">
    <property type="nucleotide sequence ID" value="NZ_NGAF01000005.1"/>
</dbReference>
<sequence length="135" mass="14096">MRMNRFPTPFSTVETVWRHGRTRRWHRAPSCVVLVALTLLTVAAAGPASAGPVSVLAIASSLDQVIDNARNWLVGISSAVATVCLTIAGVRYVIASGDPAEVEKSKSALRAACLGYALAMLAPVIVAVLKSIVGA</sequence>
<dbReference type="InterPro" id="IPR043993">
    <property type="entry name" value="T4SS_pilin"/>
</dbReference>
<keyword evidence="1" id="KW-0472">Membrane</keyword>
<dbReference type="EMBL" id="NGAF01000005">
    <property type="protein sequence ID" value="OXR45174.1"/>
    <property type="molecule type" value="Genomic_DNA"/>
</dbReference>
<keyword evidence="1" id="KW-0812">Transmembrane</keyword>
<accession>A0A231H8A6</accession>
<dbReference type="Pfam" id="PF18895">
    <property type="entry name" value="T4SS_pilin"/>
    <property type="match status" value="1"/>
</dbReference>
<proteinExistence type="predicted"/>
<evidence type="ECO:0000313" key="2">
    <source>
        <dbReference type="EMBL" id="OXR45174.1"/>
    </source>
</evidence>
<protein>
    <recommendedName>
        <fullName evidence="4">TrbC/VIRB2 family protein</fullName>
    </recommendedName>
</protein>
<evidence type="ECO:0008006" key="4">
    <source>
        <dbReference type="Google" id="ProtNLM"/>
    </source>
</evidence>
<organism evidence="2 3">
    <name type="scientific">Nocardia cerradoensis</name>
    <dbReference type="NCBI Taxonomy" id="85688"/>
    <lineage>
        <taxon>Bacteria</taxon>
        <taxon>Bacillati</taxon>
        <taxon>Actinomycetota</taxon>
        <taxon>Actinomycetes</taxon>
        <taxon>Mycobacteriales</taxon>
        <taxon>Nocardiaceae</taxon>
        <taxon>Nocardia</taxon>
    </lineage>
</organism>
<name>A0A231H8A6_9NOCA</name>
<dbReference type="Proteomes" id="UP000215506">
    <property type="component" value="Unassembled WGS sequence"/>
</dbReference>
<evidence type="ECO:0000256" key="1">
    <source>
        <dbReference type="SAM" id="Phobius"/>
    </source>
</evidence>
<comment type="caution">
    <text evidence="2">The sequence shown here is derived from an EMBL/GenBank/DDBJ whole genome shotgun (WGS) entry which is preliminary data.</text>
</comment>
<reference evidence="2 3" key="1">
    <citation type="submission" date="2017-07" db="EMBL/GenBank/DDBJ databases">
        <title>First draft Genome Sequence of Nocardia cerradoensis isolated from human infection.</title>
        <authorList>
            <person name="Carrasco G."/>
        </authorList>
    </citation>
    <scope>NUCLEOTIDE SEQUENCE [LARGE SCALE GENOMIC DNA]</scope>
    <source>
        <strain evidence="2 3">CNM20130759</strain>
    </source>
</reference>
<keyword evidence="3" id="KW-1185">Reference proteome</keyword>
<dbReference type="AlphaFoldDB" id="A0A231H8A6"/>
<evidence type="ECO:0000313" key="3">
    <source>
        <dbReference type="Proteomes" id="UP000215506"/>
    </source>
</evidence>
<keyword evidence="1" id="KW-1133">Transmembrane helix</keyword>
<feature type="transmembrane region" description="Helical" evidence="1">
    <location>
        <begin position="74"/>
        <end position="94"/>
    </location>
</feature>